<protein>
    <recommendedName>
        <fullName evidence="1">RNA-directed DNA polymerase</fullName>
        <ecNumber evidence="1">2.7.7.49</ecNumber>
    </recommendedName>
</protein>
<dbReference type="GO" id="GO:0004519">
    <property type="term" value="F:endonuclease activity"/>
    <property type="evidence" value="ECO:0007669"/>
    <property type="project" value="UniProtKB-KW"/>
</dbReference>
<dbReference type="Proteomes" id="UP000765509">
    <property type="component" value="Unassembled WGS sequence"/>
</dbReference>
<evidence type="ECO:0000256" key="1">
    <source>
        <dbReference type="ARBA" id="ARBA00012493"/>
    </source>
</evidence>
<evidence type="ECO:0000256" key="3">
    <source>
        <dbReference type="ARBA" id="ARBA00022695"/>
    </source>
</evidence>
<dbReference type="PROSITE" id="PS50878">
    <property type="entry name" value="RT_POL"/>
    <property type="match status" value="1"/>
</dbReference>
<organism evidence="9 10">
    <name type="scientific">Austropuccinia psidii MF-1</name>
    <dbReference type="NCBI Taxonomy" id="1389203"/>
    <lineage>
        <taxon>Eukaryota</taxon>
        <taxon>Fungi</taxon>
        <taxon>Dikarya</taxon>
        <taxon>Basidiomycota</taxon>
        <taxon>Pucciniomycotina</taxon>
        <taxon>Pucciniomycetes</taxon>
        <taxon>Pucciniales</taxon>
        <taxon>Sphaerophragmiaceae</taxon>
        <taxon>Austropuccinia</taxon>
    </lineage>
</organism>
<evidence type="ECO:0000256" key="7">
    <source>
        <dbReference type="ARBA" id="ARBA00022918"/>
    </source>
</evidence>
<dbReference type="CDD" id="cd01647">
    <property type="entry name" value="RT_LTR"/>
    <property type="match status" value="1"/>
</dbReference>
<keyword evidence="4" id="KW-0540">Nuclease</keyword>
<name>A0A9Q3JIT6_9BASI</name>
<feature type="domain" description="Reverse transcriptase" evidence="8">
    <location>
        <begin position="218"/>
        <end position="397"/>
    </location>
</feature>
<dbReference type="CDD" id="cd09274">
    <property type="entry name" value="RNase_HI_RT_Ty3"/>
    <property type="match status" value="1"/>
</dbReference>
<dbReference type="Pfam" id="PF17917">
    <property type="entry name" value="RT_RNaseH"/>
    <property type="match status" value="1"/>
</dbReference>
<dbReference type="Pfam" id="PF00078">
    <property type="entry name" value="RVT_1"/>
    <property type="match status" value="1"/>
</dbReference>
<comment type="caution">
    <text evidence="9">The sequence shown here is derived from an EMBL/GenBank/DDBJ whole genome shotgun (WGS) entry which is preliminary data.</text>
</comment>
<evidence type="ECO:0000256" key="5">
    <source>
        <dbReference type="ARBA" id="ARBA00022759"/>
    </source>
</evidence>
<dbReference type="PANTHER" id="PTHR37984">
    <property type="entry name" value="PROTEIN CBG26694"/>
    <property type="match status" value="1"/>
</dbReference>
<dbReference type="OrthoDB" id="2446696at2759"/>
<keyword evidence="3" id="KW-0548">Nucleotidyltransferase</keyword>
<evidence type="ECO:0000256" key="4">
    <source>
        <dbReference type="ARBA" id="ARBA00022722"/>
    </source>
</evidence>
<dbReference type="GO" id="GO:0016787">
    <property type="term" value="F:hydrolase activity"/>
    <property type="evidence" value="ECO:0007669"/>
    <property type="project" value="UniProtKB-KW"/>
</dbReference>
<dbReference type="Gene3D" id="3.30.70.270">
    <property type="match status" value="2"/>
</dbReference>
<evidence type="ECO:0000256" key="2">
    <source>
        <dbReference type="ARBA" id="ARBA00022679"/>
    </source>
</evidence>
<dbReference type="Gene3D" id="3.10.10.10">
    <property type="entry name" value="HIV Type 1 Reverse Transcriptase, subunit A, domain 1"/>
    <property type="match status" value="1"/>
</dbReference>
<dbReference type="InterPro" id="IPR000477">
    <property type="entry name" value="RT_dom"/>
</dbReference>
<dbReference type="EMBL" id="AVOT02073342">
    <property type="protein sequence ID" value="MBW0562874.1"/>
    <property type="molecule type" value="Genomic_DNA"/>
</dbReference>
<dbReference type="PANTHER" id="PTHR37984:SF5">
    <property type="entry name" value="PROTEIN NYNRIN-LIKE"/>
    <property type="match status" value="1"/>
</dbReference>
<reference evidence="9" key="1">
    <citation type="submission" date="2021-03" db="EMBL/GenBank/DDBJ databases">
        <title>Draft genome sequence of rust myrtle Austropuccinia psidii MF-1, a brazilian biotype.</title>
        <authorList>
            <person name="Quecine M.C."/>
            <person name="Pachon D.M.R."/>
            <person name="Bonatelli M.L."/>
            <person name="Correr F.H."/>
            <person name="Franceschini L.M."/>
            <person name="Leite T.F."/>
            <person name="Margarido G.R.A."/>
            <person name="Almeida C.A."/>
            <person name="Ferrarezi J.A."/>
            <person name="Labate C.A."/>
        </authorList>
    </citation>
    <scope>NUCLEOTIDE SEQUENCE</scope>
    <source>
        <strain evidence="9">MF-1</strain>
    </source>
</reference>
<dbReference type="InterPro" id="IPR041373">
    <property type="entry name" value="RT_RNaseH"/>
</dbReference>
<dbReference type="SUPFAM" id="SSF56672">
    <property type="entry name" value="DNA/RNA polymerases"/>
    <property type="match status" value="1"/>
</dbReference>
<dbReference type="AlphaFoldDB" id="A0A9Q3JIT6"/>
<accession>A0A9Q3JIT6</accession>
<dbReference type="GO" id="GO:0003964">
    <property type="term" value="F:RNA-directed DNA polymerase activity"/>
    <property type="evidence" value="ECO:0007669"/>
    <property type="project" value="UniProtKB-KW"/>
</dbReference>
<keyword evidence="6" id="KW-0378">Hydrolase</keyword>
<dbReference type="InterPro" id="IPR050951">
    <property type="entry name" value="Retrovirus_Pol_polyprotein"/>
</dbReference>
<evidence type="ECO:0000313" key="9">
    <source>
        <dbReference type="EMBL" id="MBW0562874.1"/>
    </source>
</evidence>
<proteinExistence type="predicted"/>
<evidence type="ECO:0000259" key="8">
    <source>
        <dbReference type="PROSITE" id="PS50878"/>
    </source>
</evidence>
<keyword evidence="10" id="KW-1185">Reference proteome</keyword>
<keyword evidence="2" id="KW-0808">Transferase</keyword>
<dbReference type="InterPro" id="IPR021109">
    <property type="entry name" value="Peptidase_aspartic_dom_sf"/>
</dbReference>
<evidence type="ECO:0000256" key="6">
    <source>
        <dbReference type="ARBA" id="ARBA00022801"/>
    </source>
</evidence>
<keyword evidence="7" id="KW-0695">RNA-directed DNA polymerase</keyword>
<sequence length="611" mass="69374">MSELPEKIPLFILDSNESTSLFITHYTKWVVDLPSFPSFEWDFFIIDSPKGEDLILGYDFLYHFNPIIDWKNGFITYDSSHKDSSGIISSTSNDFATAVNSVALVGELKTPSLPPSVHIPSIIPSKSLLPSRDEVFKEIKDWDEEEDPEEIEAVLKVVPPAWHQYLDIFSKVKAEKLPPHRACDHHIKLEGLLPPVGVIYSLSNNESEKLWAYISDNSEKSFIRPSSSSTGAHVLFVKKKDGGLRVCVDYHKLNAVARKNRYPVPPMNQLLTVFNGSNIFSKIDLHGAYNLLRIKEGDEHLTALRAKYGSYEYLVMPFGLNNAPASLKKCVNDIFLDFLDIFVVVYLDDIMVFSSSEEEHVKHVTLVLQIPRENNLFDKSSKCGFHASSVEYLGYVISSEGLKMDYSKVEKSLNWLQPKDIKALQSFLGFVNFYHHLSKNYFKKISTLTSLLKKVPPFIFNEESLSQFQVLKEAFTTAPILSNFNPSLPATIETYSYDYALGELLSQVNDSGKYPIAFDSCKLLPAELTYEVHDKELLRIVLALKHWRGFLLSLSVSFEVLKDHSSLQYFMYSKVLTRPQAHWAEFLSEFHFSITYCAGGLATLPNAFSSL</sequence>
<dbReference type="InterPro" id="IPR043128">
    <property type="entry name" value="Rev_trsase/Diguanyl_cyclase"/>
</dbReference>
<keyword evidence="5" id="KW-0255">Endonuclease</keyword>
<dbReference type="InterPro" id="IPR043502">
    <property type="entry name" value="DNA/RNA_pol_sf"/>
</dbReference>
<dbReference type="Gene3D" id="2.40.70.10">
    <property type="entry name" value="Acid Proteases"/>
    <property type="match status" value="1"/>
</dbReference>
<gene>
    <name evidence="9" type="ORF">O181_102589</name>
</gene>
<dbReference type="EC" id="2.7.7.49" evidence="1"/>
<evidence type="ECO:0000313" key="10">
    <source>
        <dbReference type="Proteomes" id="UP000765509"/>
    </source>
</evidence>